<comment type="caution">
    <text evidence="1">The sequence shown here is derived from an EMBL/GenBank/DDBJ whole genome shotgun (WGS) entry which is preliminary data.</text>
</comment>
<accession>A0A937XFB4</accession>
<sequence length="721" mass="80994">MTGPVIDRRCFRLVLLETIHGMEWQVGQAVRNALHRELGKRPWVYFVLGQYDLAVLFESADLTTPTLARMGAIRGITSSLEIPCFRWIADGSSRTRKPLKMGATLALVFLKLRPQLLMRSGHALESALAGVLPGTRKMDVLGTCGWPECAVIISPPSAEFAALGQDIMWLNSLPVQLPGGTSQLLHHKSLSIFGVHLGEAPESFPAVCSRSRIGTDRAFPMVDVYCKPERAPEVRERANAMFATVVRSVAGRNDLHFEVTAGTWGAFLRSLVRFRRQSSDAIFDTTVTVTWPNTDHHAAPRREKHKQSPARAFTTVSQQAARRMVTTLEPYGHRVLRAIYDYNSLIQDELTRDSFADMRAFVPLLKSVANARSEDDALVLPDMLEAFLWGGGQRAYGAHVGIEEARRGLSSYRSGVQRLLQAIEYLPARLLRNMGMTWRGFVTVGKVEYFQHTSEILNIAYEDMADPVRWWGLFHEIGHVVNNTRPSFLSDESIMRTLRQLGVQPDAETFAELVSNVAADIFDLRYGFAQDWALYSHTVWRYLSECRRRSWNKPDIEKHALRTAFVALYRAMYLTGSKPGTNRLFSGQAGAVVDQVIGLVRDNLSLSSSECRRLSAYILRAYQQLFPLLPYLHVEFTGLDRALGERSPLIQANKEKAAQVVASLRSGQPWAGVIDNPELVVYSLLKLDAPLRFDVKIATVLSFWHSLVMEFPSMTSFHTVK</sequence>
<gene>
    <name evidence="1" type="ORF">FJY68_09780</name>
</gene>
<protein>
    <submittedName>
        <fullName evidence="1">Uncharacterized protein</fullName>
    </submittedName>
</protein>
<evidence type="ECO:0000313" key="1">
    <source>
        <dbReference type="EMBL" id="MBM3332117.1"/>
    </source>
</evidence>
<organism evidence="1 2">
    <name type="scientific">candidate division WOR-3 bacterium</name>
    <dbReference type="NCBI Taxonomy" id="2052148"/>
    <lineage>
        <taxon>Bacteria</taxon>
        <taxon>Bacteria division WOR-3</taxon>
    </lineage>
</organism>
<dbReference type="AlphaFoldDB" id="A0A937XFB4"/>
<reference evidence="1" key="1">
    <citation type="submission" date="2019-03" db="EMBL/GenBank/DDBJ databases">
        <title>Lake Tanganyika Metagenome-Assembled Genomes (MAGs).</title>
        <authorList>
            <person name="Tran P."/>
        </authorList>
    </citation>
    <scope>NUCLEOTIDE SEQUENCE</scope>
    <source>
        <strain evidence="1">K_DeepCast_150m_m2_040</strain>
    </source>
</reference>
<evidence type="ECO:0000313" key="2">
    <source>
        <dbReference type="Proteomes" id="UP000779900"/>
    </source>
</evidence>
<dbReference type="Proteomes" id="UP000779900">
    <property type="component" value="Unassembled WGS sequence"/>
</dbReference>
<dbReference type="EMBL" id="VGIR01000061">
    <property type="protein sequence ID" value="MBM3332117.1"/>
    <property type="molecule type" value="Genomic_DNA"/>
</dbReference>
<name>A0A937XFB4_UNCW3</name>
<proteinExistence type="predicted"/>